<evidence type="ECO:0000259" key="6">
    <source>
        <dbReference type="PROSITE" id="PS50042"/>
    </source>
</evidence>
<dbReference type="PANTHER" id="PTHR45689">
    <property type="entry name" value="I[[H]] CHANNEL, ISOFORM E"/>
    <property type="match status" value="1"/>
</dbReference>
<dbReference type="OMA" id="FRHYIAK"/>
<dbReference type="AlphaFoldDB" id="A0A8S1VQZ7"/>
<dbReference type="GO" id="GO:0098855">
    <property type="term" value="C:HCN channel complex"/>
    <property type="evidence" value="ECO:0007669"/>
    <property type="project" value="TreeGrafter"/>
</dbReference>
<feature type="transmembrane region" description="Helical" evidence="5">
    <location>
        <begin position="59"/>
        <end position="79"/>
    </location>
</feature>
<feature type="domain" description="Cyclic nucleotide-binding" evidence="6">
    <location>
        <begin position="345"/>
        <end position="445"/>
    </location>
</feature>
<feature type="transmembrane region" description="Helical" evidence="5">
    <location>
        <begin position="608"/>
        <end position="636"/>
    </location>
</feature>
<dbReference type="CDD" id="cd00038">
    <property type="entry name" value="CAP_ED"/>
    <property type="match status" value="1"/>
</dbReference>
<dbReference type="PANTHER" id="PTHR45689:SF5">
    <property type="entry name" value="I[[H]] CHANNEL, ISOFORM E"/>
    <property type="match status" value="1"/>
</dbReference>
<dbReference type="GO" id="GO:0003676">
    <property type="term" value="F:nucleic acid binding"/>
    <property type="evidence" value="ECO:0007669"/>
    <property type="project" value="InterPro"/>
</dbReference>
<organism evidence="7 8">
    <name type="scientific">Paramecium octaurelia</name>
    <dbReference type="NCBI Taxonomy" id="43137"/>
    <lineage>
        <taxon>Eukaryota</taxon>
        <taxon>Sar</taxon>
        <taxon>Alveolata</taxon>
        <taxon>Ciliophora</taxon>
        <taxon>Intramacronucleata</taxon>
        <taxon>Oligohymenophorea</taxon>
        <taxon>Peniculida</taxon>
        <taxon>Parameciidae</taxon>
        <taxon>Paramecium</taxon>
    </lineage>
</organism>
<keyword evidence="8" id="KW-1185">Reference proteome</keyword>
<proteinExistence type="predicted"/>
<feature type="transmembrane region" description="Helical" evidence="5">
    <location>
        <begin position="240"/>
        <end position="262"/>
    </location>
</feature>
<feature type="transmembrane region" description="Helical" evidence="5">
    <location>
        <begin position="715"/>
        <end position="735"/>
    </location>
</feature>
<dbReference type="GO" id="GO:0035725">
    <property type="term" value="P:sodium ion transmembrane transport"/>
    <property type="evidence" value="ECO:0007669"/>
    <property type="project" value="TreeGrafter"/>
</dbReference>
<dbReference type="PROSITE" id="PS50042">
    <property type="entry name" value="CNMP_BINDING_3"/>
    <property type="match status" value="2"/>
</dbReference>
<feature type="transmembrane region" description="Helical" evidence="5">
    <location>
        <begin position="99"/>
        <end position="116"/>
    </location>
</feature>
<dbReference type="Proteomes" id="UP000683925">
    <property type="component" value="Unassembled WGS sequence"/>
</dbReference>
<feature type="transmembrane region" description="Helical" evidence="5">
    <location>
        <begin position="21"/>
        <end position="39"/>
    </location>
</feature>
<dbReference type="InterPro" id="IPR000595">
    <property type="entry name" value="cNMP-bd_dom"/>
</dbReference>
<feature type="transmembrane region" description="Helical" evidence="5">
    <location>
        <begin position="747"/>
        <end position="776"/>
    </location>
</feature>
<dbReference type="GO" id="GO:0008270">
    <property type="term" value="F:zinc ion binding"/>
    <property type="evidence" value="ECO:0007669"/>
    <property type="project" value="InterPro"/>
</dbReference>
<accession>A0A8S1VQZ7</accession>
<dbReference type="GO" id="GO:0005249">
    <property type="term" value="F:voltage-gated potassium channel activity"/>
    <property type="evidence" value="ECO:0007669"/>
    <property type="project" value="TreeGrafter"/>
</dbReference>
<sequence length="1167" mass="139490">MKQYINQLADKLQISTSDSILIIWKVFINFCSFVIYIEISLELFNVEEFQKDNRGDIFFIWRIFILSLLIIDMIISLFIEYISNNGIIIQKPYKKVKYYFRHYFVFDLIVIVYLFVSTFQPLPFWVGFLVFFRIPSNLYSDKITEEYLIQFQFLLLCYRILKLLVTLLYIFDIFACSFYAMGLYSISISEPTWLEYSNSVIGNIDKMHHFTQYIISYFWAVETLVSMGYGEITPMNQYEIIIGDLALVGCMFVCLYVISTILSLQSDNSSSLDESMLSIKQFMIAKKISKKLYNEVSIFLSQFRIEQSKRDIAVEQVVIQRLPNQLKSKLYYEASLKMMKRILWISNNFSNEFVEELSSFVREIYLNANSAISVIDDDDDPKIFVIEKGKVTVEFKEMEINLLYKGCTFGNYSFFKQEKEQFISYKTKSIVILQYIKLTDFLKTIQNHKQDHEKFHYILDQVLFEKRYQSIQYGCYICTQTNHLTENCQIISIKDQVQEEFYKNPSGNNQQKRRRFTRQNKKHSKWILNKHAFEIPHEPPISFDIDKRYYSKLLFQWHPFSIHQQERMTVFLKDILNDSLKQDDLIIMSNNVPKSKKKSSVFSSSNQYLFYWQLFMMFVNAAFFIAIPQIIFFWNYYQQFSDYGAFKFIRIIIIVQTILFVSDFIVQLNTNFYHEGILVKNRFKIAEKYLKNDLVFDFIPILVLFYISLSDKYVIVYLICLVKLIPFYRFQVYLSDKLKIMPQLRQFYMICGMLVEILYINHFFGCMFFGGSVYMYTYHPNSKTWVNDPTMNFGVIITKSTTSKYLYSTYWAIDAITRIGYGDILPLNDLEFMITDLTVITAVAIVAVNISLIENMRKNSKLQNYFVDNLWIQQYLKKKKCSDQLKIQISNYLRYYHRIGQDRNIDIEQESLQLLPSNLKQQLMFEAYGMIFHQQHFLRDEDVLFELSNKVKEIYLGDMENIFLDNTPDQGQALYYVERGYVELFINTQYSQRKDVVIAQLKKDTFFGHYSFITGLPRKSSARTMQFASLIYIQRKDFHEVLELNKKFHHQFQALRDSIIYENQFQLIGLQCFTCYGNDHLSIDCPLTSIKKQVMLRFYHTIREKSQSELNLRKLYKQNIKQERRFKKRKKEWKSKTIRTHDFEFFFDYTIPRTTINYVIDKDLHLI</sequence>
<feature type="transmembrane region" description="Helical" evidence="5">
    <location>
        <begin position="832"/>
        <end position="853"/>
    </location>
</feature>
<dbReference type="Pfam" id="PF00520">
    <property type="entry name" value="Ion_trans"/>
    <property type="match status" value="2"/>
</dbReference>
<name>A0A8S1VQZ7_PAROT</name>
<evidence type="ECO:0000313" key="8">
    <source>
        <dbReference type="Proteomes" id="UP000683925"/>
    </source>
</evidence>
<dbReference type="InterPro" id="IPR051413">
    <property type="entry name" value="K/Na_HCN_channel"/>
</dbReference>
<feature type="transmembrane region" description="Helical" evidence="5">
    <location>
        <begin position="160"/>
        <end position="186"/>
    </location>
</feature>
<dbReference type="GO" id="GO:0003254">
    <property type="term" value="P:regulation of membrane depolarization"/>
    <property type="evidence" value="ECO:0007669"/>
    <property type="project" value="TreeGrafter"/>
</dbReference>
<dbReference type="InterPro" id="IPR001878">
    <property type="entry name" value="Znf_CCHC"/>
</dbReference>
<dbReference type="OrthoDB" id="421226at2759"/>
<feature type="domain" description="Cyclic nucleotide-binding" evidence="6">
    <location>
        <begin position="940"/>
        <end position="1042"/>
    </location>
</feature>
<feature type="transmembrane region" description="Helical" evidence="5">
    <location>
        <begin position="648"/>
        <end position="668"/>
    </location>
</feature>
<keyword evidence="3 5" id="KW-1133">Transmembrane helix</keyword>
<reference evidence="7" key="1">
    <citation type="submission" date="2021-01" db="EMBL/GenBank/DDBJ databases">
        <authorList>
            <consortium name="Genoscope - CEA"/>
            <person name="William W."/>
        </authorList>
    </citation>
    <scope>NUCLEOTIDE SEQUENCE</scope>
</reference>
<dbReference type="EMBL" id="CAJJDP010000070">
    <property type="protein sequence ID" value="CAD8178803.1"/>
    <property type="molecule type" value="Genomic_DNA"/>
</dbReference>
<dbReference type="Pfam" id="PF00027">
    <property type="entry name" value="cNMP_binding"/>
    <property type="match status" value="1"/>
</dbReference>
<dbReference type="SMART" id="SM00343">
    <property type="entry name" value="ZnF_C2HC"/>
    <property type="match status" value="2"/>
</dbReference>
<feature type="transmembrane region" description="Helical" evidence="5">
    <location>
        <begin position="689"/>
        <end position="709"/>
    </location>
</feature>
<comment type="caution">
    <text evidence="7">The sequence shown here is derived from an EMBL/GenBank/DDBJ whole genome shotgun (WGS) entry which is preliminary data.</text>
</comment>
<evidence type="ECO:0000256" key="5">
    <source>
        <dbReference type="SAM" id="Phobius"/>
    </source>
</evidence>
<evidence type="ECO:0000256" key="1">
    <source>
        <dbReference type="ARBA" id="ARBA00004141"/>
    </source>
</evidence>
<evidence type="ECO:0000256" key="2">
    <source>
        <dbReference type="ARBA" id="ARBA00022692"/>
    </source>
</evidence>
<protein>
    <recommendedName>
        <fullName evidence="6">Cyclic nucleotide-binding domain-containing protein</fullName>
    </recommendedName>
</protein>
<comment type="subcellular location">
    <subcellularLocation>
        <location evidence="1">Membrane</location>
        <topology evidence="1">Multi-pass membrane protein</topology>
    </subcellularLocation>
</comment>
<keyword evidence="4 5" id="KW-0472">Membrane</keyword>
<evidence type="ECO:0000256" key="3">
    <source>
        <dbReference type="ARBA" id="ARBA00022989"/>
    </source>
</evidence>
<evidence type="ECO:0000313" key="7">
    <source>
        <dbReference type="EMBL" id="CAD8178803.1"/>
    </source>
</evidence>
<evidence type="ECO:0000256" key="4">
    <source>
        <dbReference type="ARBA" id="ARBA00023136"/>
    </source>
</evidence>
<dbReference type="InterPro" id="IPR005821">
    <property type="entry name" value="Ion_trans_dom"/>
</dbReference>
<gene>
    <name evidence="7" type="ORF">POCTA_138.1.T0710267</name>
</gene>
<keyword evidence="2 5" id="KW-0812">Transmembrane</keyword>